<dbReference type="PATRIC" id="fig|1048260.3.peg.1921"/>
<gene>
    <name evidence="1" type="ordered locus">LFML04_1782</name>
</gene>
<proteinExistence type="predicted"/>
<accession>J9ZEB0</accession>
<dbReference type="STRING" id="1048260.LFML04_1782"/>
<organism evidence="1 2">
    <name type="scientific">Leptospirillum ferriphilum (strain ML-04)</name>
    <dbReference type="NCBI Taxonomy" id="1048260"/>
    <lineage>
        <taxon>Bacteria</taxon>
        <taxon>Pseudomonadati</taxon>
        <taxon>Nitrospirota</taxon>
        <taxon>Nitrospiria</taxon>
        <taxon>Nitrospirales</taxon>
        <taxon>Nitrospiraceae</taxon>
        <taxon>Leptospirillum</taxon>
    </lineage>
</organism>
<dbReference type="KEGG" id="lfi:LFML04_1782"/>
<name>J9ZEB0_LEPFM</name>
<dbReference type="EMBL" id="CP002919">
    <property type="protein sequence ID" value="AFS53982.1"/>
    <property type="molecule type" value="Genomic_DNA"/>
</dbReference>
<evidence type="ECO:0000313" key="1">
    <source>
        <dbReference type="EMBL" id="AFS53982.1"/>
    </source>
</evidence>
<sequence>MEDCGGAHHGAREFEKTGHTVKRMHAKYVKPSVKTHKNNGRDTEAICEAVTRPTMRFVPIKMVARQELSALLSAGMIYVL</sequence>
<evidence type="ECO:0000313" key="2">
    <source>
        <dbReference type="Proteomes" id="UP000006177"/>
    </source>
</evidence>
<reference evidence="1 2" key="1">
    <citation type="journal article" date="2011" name="J. Microbiol.">
        <title>Complete genome of Leptospirillum ferriphilum ML-04 provides insight into its physiology and environmental adaptation.</title>
        <authorList>
            <person name="Mi S."/>
            <person name="Song J."/>
            <person name="Lin J."/>
            <person name="Che Y."/>
            <person name="Zheng H."/>
            <person name="Lin J."/>
        </authorList>
    </citation>
    <scope>NUCLEOTIDE SEQUENCE [LARGE SCALE GENOMIC DNA]</scope>
    <source>
        <strain evidence="1 2">ML-04</strain>
    </source>
</reference>
<dbReference type="HOGENOM" id="CLU_036902_16_3_0"/>
<dbReference type="AlphaFoldDB" id="J9ZEB0"/>
<protein>
    <submittedName>
        <fullName evidence="1">Transposase IS116/IS110/IS902 family protein</fullName>
    </submittedName>
</protein>
<dbReference type="Proteomes" id="UP000006177">
    <property type="component" value="Chromosome"/>
</dbReference>